<feature type="domain" description="Glycosyl hydrolase-like 10" evidence="4">
    <location>
        <begin position="67"/>
        <end position="326"/>
    </location>
</feature>
<sequence length="456" mass="51231">MTRRILPLLCAALLAMPFTACSEEHQAPPSLDQGGDDENDKPVDPGDGPASGKEKMLWFDAEANFQRFSTKEGITAMLDKTVEAGFNKIVVDVKPVEGDVLYASDFMTQATTIGSVTVPARGWDYLQFFLDEAHKRGLKVTVSTTIFPMGMPSTRQGPVYRDSKWNGKTCLQNKPKAGGGSQLTDIKDDPTKVAAFLNPVLPEVREFALSFIREIVSKYDFDAYALDYCRFPDNQSDFSEASKRAFEDYVKGSVATWPDDVYTYDANGGIVAGPYYKQWWEFRSMVIRDFVAAVRQEIKALKPDVKLEYWAASWWGALYANGQNWASTSFMPLQDIEAPNFRAWCSNNYNRTGFADQLDTFLLGTYLPRVYGPEDGESIEFGINRAERMLLNACTYYGTIECSQKNFDVEEACYYCLKRTAGLMVFDIVHVINNDMWAAIKRGIDRAEAEDAAAQQ</sequence>
<dbReference type="GeneID" id="98672690"/>
<keyword evidence="1 3" id="KW-0732">Signal</keyword>
<organism evidence="6 7">
    <name type="scientific">Alistipes dispar</name>
    <dbReference type="NCBI Taxonomy" id="2585119"/>
    <lineage>
        <taxon>Bacteria</taxon>
        <taxon>Pseudomonadati</taxon>
        <taxon>Bacteroidota</taxon>
        <taxon>Bacteroidia</taxon>
        <taxon>Bacteroidales</taxon>
        <taxon>Rikenellaceae</taxon>
        <taxon>Alistipes</taxon>
    </lineage>
</organism>
<feature type="domain" description="DUF4985" evidence="5">
    <location>
        <begin position="343"/>
        <end position="442"/>
    </location>
</feature>
<feature type="signal peptide" evidence="3">
    <location>
        <begin position="1"/>
        <end position="22"/>
    </location>
</feature>
<dbReference type="Proteomes" id="UP000319374">
    <property type="component" value="Chromosome"/>
</dbReference>
<dbReference type="InterPro" id="IPR003790">
    <property type="entry name" value="GHL10"/>
</dbReference>
<dbReference type="InterPro" id="IPR017853">
    <property type="entry name" value="GH"/>
</dbReference>
<evidence type="ECO:0000313" key="6">
    <source>
        <dbReference type="EMBL" id="BBL06080.1"/>
    </source>
</evidence>
<evidence type="ECO:0000256" key="1">
    <source>
        <dbReference type="ARBA" id="ARBA00022729"/>
    </source>
</evidence>
<name>A0A4Y1WYR4_9BACT</name>
<evidence type="ECO:0000259" key="5">
    <source>
        <dbReference type="Pfam" id="PF16373"/>
    </source>
</evidence>
<keyword evidence="7" id="KW-1185">Reference proteome</keyword>
<protein>
    <submittedName>
        <fullName evidence="6">S-layer protein</fullName>
    </submittedName>
</protein>
<dbReference type="Pfam" id="PF02638">
    <property type="entry name" value="GHL10"/>
    <property type="match status" value="1"/>
</dbReference>
<evidence type="ECO:0000256" key="2">
    <source>
        <dbReference type="SAM" id="MobiDB-lite"/>
    </source>
</evidence>
<dbReference type="KEGG" id="ada:A5CPEGH6_07180"/>
<dbReference type="PANTHER" id="PTHR43405:SF1">
    <property type="entry name" value="GLYCOSYL HYDROLASE DIGH"/>
    <property type="match status" value="1"/>
</dbReference>
<dbReference type="InterPro" id="IPR052177">
    <property type="entry name" value="Divisome_Glycosyl_Hydrolase"/>
</dbReference>
<accession>A0A4Y1WYR4</accession>
<evidence type="ECO:0000313" key="7">
    <source>
        <dbReference type="Proteomes" id="UP000319374"/>
    </source>
</evidence>
<dbReference type="EMBL" id="AP019736">
    <property type="protein sequence ID" value="BBL06080.1"/>
    <property type="molecule type" value="Genomic_DNA"/>
</dbReference>
<proteinExistence type="predicted"/>
<gene>
    <name evidence="6" type="ORF">A5CPEGH6_07180</name>
</gene>
<evidence type="ECO:0000256" key="3">
    <source>
        <dbReference type="SAM" id="SignalP"/>
    </source>
</evidence>
<dbReference type="Gene3D" id="3.20.20.80">
    <property type="entry name" value="Glycosidases"/>
    <property type="match status" value="1"/>
</dbReference>
<dbReference type="Pfam" id="PF16373">
    <property type="entry name" value="DUF4985"/>
    <property type="match status" value="1"/>
</dbReference>
<evidence type="ECO:0000259" key="4">
    <source>
        <dbReference type="Pfam" id="PF02638"/>
    </source>
</evidence>
<dbReference type="AlphaFoldDB" id="A0A4Y1WYR4"/>
<feature type="region of interest" description="Disordered" evidence="2">
    <location>
        <begin position="24"/>
        <end position="52"/>
    </location>
</feature>
<dbReference type="RefSeq" id="WP_179954823.1">
    <property type="nucleotide sequence ID" value="NZ_AP019736.1"/>
</dbReference>
<reference evidence="7" key="1">
    <citation type="submission" date="2019-06" db="EMBL/GenBank/DDBJ databases">
        <title>Alistipes onderdonkii subsp. vulgaris subsp. nov., Alistipes dispar sp. nov. and Alistipes communis sp. nov., isolated from human faeces, and creation of Alistipes onderdonkii subsp. onderdonkii subsp. nov.</title>
        <authorList>
            <person name="Sakamoto M."/>
            <person name="Ikeyama N."/>
            <person name="Ogata Y."/>
            <person name="Suda W."/>
            <person name="Iino T."/>
            <person name="Hattori M."/>
            <person name="Ohkuma M."/>
        </authorList>
    </citation>
    <scope>NUCLEOTIDE SEQUENCE [LARGE SCALE GENOMIC DNA]</scope>
    <source>
        <strain evidence="7">5CPEGH6</strain>
    </source>
</reference>
<dbReference type="SUPFAM" id="SSF51445">
    <property type="entry name" value="(Trans)glycosidases"/>
    <property type="match status" value="1"/>
</dbReference>
<dbReference type="PANTHER" id="PTHR43405">
    <property type="entry name" value="GLYCOSYL HYDROLASE DIGH"/>
    <property type="match status" value="1"/>
</dbReference>
<dbReference type="InterPro" id="IPR032280">
    <property type="entry name" value="DUF4985"/>
</dbReference>
<feature type="chain" id="PRO_5021215350" evidence="3">
    <location>
        <begin position="23"/>
        <end position="456"/>
    </location>
</feature>